<organism evidence="1 2">
    <name type="scientific">Propithecus coquereli</name>
    <name type="common">Coquerel's sifaka</name>
    <name type="synonym">Propithecus verreauxi coquereli</name>
    <dbReference type="NCBI Taxonomy" id="379532"/>
    <lineage>
        <taxon>Eukaryota</taxon>
        <taxon>Metazoa</taxon>
        <taxon>Chordata</taxon>
        <taxon>Craniata</taxon>
        <taxon>Vertebrata</taxon>
        <taxon>Euteleostomi</taxon>
        <taxon>Mammalia</taxon>
        <taxon>Eutheria</taxon>
        <taxon>Euarchontoglires</taxon>
        <taxon>Primates</taxon>
        <taxon>Strepsirrhini</taxon>
        <taxon>Lemuriformes</taxon>
        <taxon>Indriidae</taxon>
        <taxon>Propithecus</taxon>
    </lineage>
</organism>
<accession>A0A2K6FN01</accession>
<dbReference type="Ensembl" id="ENSPCOT00000025970.1">
    <property type="protein sequence ID" value="ENSPCOP00000015355.1"/>
    <property type="gene ID" value="ENSPCOG00000019413.1"/>
</dbReference>
<dbReference type="AlphaFoldDB" id="A0A2K6FN01"/>
<evidence type="ECO:0000313" key="2">
    <source>
        <dbReference type="Proteomes" id="UP000233160"/>
    </source>
</evidence>
<proteinExistence type="predicted"/>
<keyword evidence="2" id="KW-1185">Reference proteome</keyword>
<reference evidence="1" key="1">
    <citation type="submission" date="2025-08" db="UniProtKB">
        <authorList>
            <consortium name="Ensembl"/>
        </authorList>
    </citation>
    <scope>IDENTIFICATION</scope>
</reference>
<dbReference type="Proteomes" id="UP000233160">
    <property type="component" value="Unassembled WGS sequence"/>
</dbReference>
<evidence type="ECO:0000313" key="1">
    <source>
        <dbReference type="Ensembl" id="ENSPCOP00000015355.1"/>
    </source>
</evidence>
<name>A0A2K6FN01_PROCO</name>
<reference evidence="1" key="2">
    <citation type="submission" date="2025-09" db="UniProtKB">
        <authorList>
            <consortium name="Ensembl"/>
        </authorList>
    </citation>
    <scope>IDENTIFICATION</scope>
</reference>
<sequence>MDSTACLKSLLITISQYKAVKSEANAAQLLRHLEITYYLWESVEGVIPK</sequence>
<dbReference type="STRING" id="379532.ENSPCOP00000015355"/>
<protein>
    <submittedName>
        <fullName evidence="1">Uncharacterized protein</fullName>
    </submittedName>
</protein>